<evidence type="ECO:0007829" key="13">
    <source>
        <dbReference type="PeptideAtlas" id="A0ABK0M5V0"/>
    </source>
</evidence>
<proteinExistence type="evidence at protein level"/>
<reference evidence="11" key="3">
    <citation type="submission" date="2025-09" db="UniProtKB">
        <authorList>
            <consortium name="Ensembl"/>
        </authorList>
    </citation>
    <scope>IDENTIFICATION</scope>
    <source>
        <strain evidence="11">Brown Norway</strain>
    </source>
</reference>
<feature type="transmembrane region" description="Helical" evidence="9">
    <location>
        <begin position="423"/>
        <end position="441"/>
    </location>
</feature>
<dbReference type="SUPFAM" id="SSF47576">
    <property type="entry name" value="Calponin-homology domain, CH-domain"/>
    <property type="match status" value="1"/>
</dbReference>
<sequence length="442" mass="48295">MSSTQFNKGPSYGLSAEVKNRLLSKYDPQKEAELRSWIEGLTGLSIGPDFQKGLKDGVILCTLMNKLQPGSVPKINRSMQNWHQLENLSNFIKAMVSYGMNPVDLFEANDLFESGNMTQVQVSLLALAGKAKTKGLQSGVDIGVKYSEKQERNFDDATMKAGQCVIGLQMGTNKCASQSGMTAYGTRRHLYDPKNHILPPMDHCTISLQMGTNKCASQHQGPGGTSMTPSWAPTSATTPPCPCRWATHRAPTRAARSSDWGGRYMTPSIAHRALQLTGLLPGVMAKARPLNTCPTARRKPATEHPGVPAPRLASAALCGFGGFHCVVLCFETGHLFVAISGLELMQSFCLSFLRTGVTAPSSPTMPRFLPRTDPPGREHGFPWWDSEAVHFLVGGAVGGAGPKSFRFFPLFYMVFVVCEPRKLQAVSFFFLFFFFFFFGAGD</sequence>
<dbReference type="PRINTS" id="PR00888">
    <property type="entry name" value="SM22CALPONIN"/>
</dbReference>
<evidence type="ECO:0000256" key="4">
    <source>
        <dbReference type="ARBA" id="ARBA00022860"/>
    </source>
</evidence>
<dbReference type="SMART" id="SM00033">
    <property type="entry name" value="CH"/>
    <property type="match status" value="1"/>
</dbReference>
<dbReference type="InterPro" id="IPR001997">
    <property type="entry name" value="Calponin/LIMCH1"/>
</dbReference>
<gene>
    <name evidence="11" type="primary">Cnn2</name>
</gene>
<keyword evidence="9" id="KW-0472">Membrane</keyword>
<evidence type="ECO:0000256" key="9">
    <source>
        <dbReference type="SAM" id="Phobius"/>
    </source>
</evidence>
<dbReference type="Proteomes" id="UP000002494">
    <property type="component" value="Chromosome 7"/>
</dbReference>
<evidence type="ECO:0000313" key="11">
    <source>
        <dbReference type="Ensembl" id="ENSRNOP00000110841.1"/>
    </source>
</evidence>
<organism evidence="11 12">
    <name type="scientific">Rattus norvegicus</name>
    <name type="common">Rat</name>
    <dbReference type="NCBI Taxonomy" id="10116"/>
    <lineage>
        <taxon>Eukaryota</taxon>
        <taxon>Metazoa</taxon>
        <taxon>Chordata</taxon>
        <taxon>Craniata</taxon>
        <taxon>Vertebrata</taxon>
        <taxon>Euteleostomi</taxon>
        <taxon>Mammalia</taxon>
        <taxon>Eutheria</taxon>
        <taxon>Euarchontoglires</taxon>
        <taxon>Glires</taxon>
        <taxon>Rodentia</taxon>
        <taxon>Myomorpha</taxon>
        <taxon>Muroidea</taxon>
        <taxon>Muridae</taxon>
        <taxon>Murinae</taxon>
        <taxon>Rattus</taxon>
    </lineage>
</organism>
<evidence type="ECO:0000256" key="6">
    <source>
        <dbReference type="ARBA" id="ARBA00023203"/>
    </source>
</evidence>
<keyword evidence="13" id="KW-1267">Proteomics identification</keyword>
<dbReference type="InterPro" id="IPR001715">
    <property type="entry name" value="CH_dom"/>
</dbReference>
<feature type="domain" description="Calponin-homology (CH)" evidence="10">
    <location>
        <begin position="28"/>
        <end position="132"/>
    </location>
</feature>
<evidence type="ECO:0000256" key="3">
    <source>
        <dbReference type="ARBA" id="ARBA00022737"/>
    </source>
</evidence>
<keyword evidence="3" id="KW-0677">Repeat</keyword>
<dbReference type="GeneTree" id="ENSGT00940000154355"/>
<comment type="similarity">
    <text evidence="1 8">Belongs to the calponin family.</text>
</comment>
<keyword evidence="5" id="KW-0007">Acetylation</keyword>
<dbReference type="PANTHER" id="PTHR47385">
    <property type="entry name" value="CALPONIN"/>
    <property type="match status" value="1"/>
</dbReference>
<keyword evidence="6 8" id="KW-0009">Actin-binding</keyword>
<evidence type="ECO:0000256" key="1">
    <source>
        <dbReference type="ARBA" id="ARBA00009631"/>
    </source>
</evidence>
<evidence type="ECO:0000256" key="2">
    <source>
        <dbReference type="ARBA" id="ARBA00022553"/>
    </source>
</evidence>
<dbReference type="InterPro" id="IPR036872">
    <property type="entry name" value="CH_dom_sf"/>
</dbReference>
<dbReference type="Pfam" id="PF00307">
    <property type="entry name" value="CH"/>
    <property type="match status" value="1"/>
</dbReference>
<dbReference type="CDD" id="cd21283">
    <property type="entry name" value="CH_CNN2"/>
    <property type="match status" value="1"/>
</dbReference>
<keyword evidence="12" id="KW-1185">Reference proteome</keyword>
<dbReference type="RGD" id="1589807">
    <property type="gene designation" value="Cnn2"/>
</dbReference>
<accession>A0ABK0M5V0</accession>
<evidence type="ECO:0000256" key="5">
    <source>
        <dbReference type="ARBA" id="ARBA00022990"/>
    </source>
</evidence>
<reference evidence="11" key="1">
    <citation type="submission" date="2024-01" db="EMBL/GenBank/DDBJ databases">
        <title>GRCr8: a new rat reference genome assembly contstructed from accurate long reads and long range scaffolding.</title>
        <authorList>
            <person name="Doris P.A."/>
            <person name="Kalbfleisch T."/>
            <person name="Li K."/>
            <person name="Howe K."/>
            <person name="Wood J."/>
        </authorList>
    </citation>
    <scope>NUCLEOTIDE SEQUENCE [LARGE SCALE GENOMIC DNA]</scope>
    <source>
        <strain evidence="11">Brown Norway</strain>
    </source>
</reference>
<dbReference type="InterPro" id="IPR003096">
    <property type="entry name" value="SM22_calponin"/>
</dbReference>
<dbReference type="PROSITE" id="PS50021">
    <property type="entry name" value="CH"/>
    <property type="match status" value="1"/>
</dbReference>
<keyword evidence="2" id="KW-0597">Phosphoprotein</keyword>
<dbReference type="Gene3D" id="1.10.418.10">
    <property type="entry name" value="Calponin-like domain"/>
    <property type="match status" value="1"/>
</dbReference>
<keyword evidence="9" id="KW-0812">Transmembrane</keyword>
<comment type="function">
    <text evidence="7 8">Thin filament-associated protein that is implicated in the regulation and modulation of smooth muscle contraction. It is capable of binding to actin, calmodulin and tropomyosin. The interaction of calponin with actin inhibits the actomyosin Mg-ATPase activity.</text>
</comment>
<dbReference type="PROSITE" id="PS51122">
    <property type="entry name" value="CALPONIN_2"/>
    <property type="match status" value="1"/>
</dbReference>
<dbReference type="PRINTS" id="PR00889">
    <property type="entry name" value="CALPONIN"/>
</dbReference>
<dbReference type="InterPro" id="IPR050606">
    <property type="entry name" value="Calponin-like"/>
</dbReference>
<dbReference type="InterPro" id="IPR000557">
    <property type="entry name" value="Calponin_repeat"/>
</dbReference>
<keyword evidence="9" id="KW-1133">Transmembrane helix</keyword>
<dbReference type="PROSITE" id="PS01052">
    <property type="entry name" value="CALPONIN_1"/>
    <property type="match status" value="1"/>
</dbReference>
<dbReference type="PANTHER" id="PTHR47385:SF7">
    <property type="entry name" value="CALPONIN-2"/>
    <property type="match status" value="1"/>
</dbReference>
<dbReference type="Ensembl" id="ENSRNOT00000149671.1">
    <property type="protein sequence ID" value="ENSRNOP00000110841.1"/>
    <property type="gene ID" value="ENSRNOG00000043044.5"/>
</dbReference>
<evidence type="ECO:0000256" key="7">
    <source>
        <dbReference type="ARBA" id="ARBA00025109"/>
    </source>
</evidence>
<keyword evidence="4 8" id="KW-0112">Calmodulin-binding</keyword>
<dbReference type="Pfam" id="PF00402">
    <property type="entry name" value="Calponin"/>
    <property type="match status" value="2"/>
</dbReference>
<name>A0ABK0M5V0_RAT</name>
<evidence type="ECO:0000259" key="10">
    <source>
        <dbReference type="PROSITE" id="PS50021"/>
    </source>
</evidence>
<protein>
    <recommendedName>
        <fullName evidence="8">Calponin</fullName>
    </recommendedName>
</protein>
<reference evidence="11" key="2">
    <citation type="submission" date="2025-08" db="UniProtKB">
        <authorList>
            <consortium name="Ensembl"/>
        </authorList>
    </citation>
    <scope>IDENTIFICATION</scope>
    <source>
        <strain evidence="11">Brown Norway</strain>
    </source>
</reference>
<evidence type="ECO:0000256" key="8">
    <source>
        <dbReference type="RuleBase" id="RU361224"/>
    </source>
</evidence>
<evidence type="ECO:0000313" key="12">
    <source>
        <dbReference type="Proteomes" id="UP000002494"/>
    </source>
</evidence>